<dbReference type="PRINTS" id="PR00260">
    <property type="entry name" value="CHEMTRNSDUCR"/>
</dbReference>
<organism evidence="9 10">
    <name type="scientific">Candidatus Competibacter denitrificans Run_A_D11</name>
    <dbReference type="NCBI Taxonomy" id="1400863"/>
    <lineage>
        <taxon>Bacteria</taxon>
        <taxon>Pseudomonadati</taxon>
        <taxon>Pseudomonadota</taxon>
        <taxon>Gammaproteobacteria</taxon>
        <taxon>Candidatus Competibacteraceae</taxon>
        <taxon>Candidatus Competibacter</taxon>
    </lineage>
</organism>
<dbReference type="GO" id="GO:0004888">
    <property type="term" value="F:transmembrane signaling receptor activity"/>
    <property type="evidence" value="ECO:0007669"/>
    <property type="project" value="InterPro"/>
</dbReference>
<gene>
    <name evidence="9" type="ORF">BN873_330045</name>
</gene>
<dbReference type="SMART" id="SM00304">
    <property type="entry name" value="HAMP"/>
    <property type="match status" value="1"/>
</dbReference>
<reference evidence="9" key="1">
    <citation type="submission" date="2013-07" db="EMBL/GenBank/DDBJ databases">
        <authorList>
            <person name="McIlroy S."/>
        </authorList>
    </citation>
    <scope>NUCLEOTIDE SEQUENCE [LARGE SCALE GENOMIC DNA]</scope>
    <source>
        <strain evidence="9">Run_A_D11</strain>
    </source>
</reference>
<evidence type="ECO:0000256" key="2">
    <source>
        <dbReference type="ARBA" id="ARBA00023224"/>
    </source>
</evidence>
<keyword evidence="2 4" id="KW-0807">Transducer</keyword>
<dbReference type="Pfam" id="PF08447">
    <property type="entry name" value="PAS_3"/>
    <property type="match status" value="1"/>
</dbReference>
<dbReference type="PROSITE" id="PS50112">
    <property type="entry name" value="PAS"/>
    <property type="match status" value="1"/>
</dbReference>
<dbReference type="Pfam" id="PF00015">
    <property type="entry name" value="MCPsignal"/>
    <property type="match status" value="1"/>
</dbReference>
<dbReference type="GO" id="GO:0006935">
    <property type="term" value="P:chemotaxis"/>
    <property type="evidence" value="ECO:0007669"/>
    <property type="project" value="InterPro"/>
</dbReference>
<evidence type="ECO:0000256" key="5">
    <source>
        <dbReference type="SAM" id="Phobius"/>
    </source>
</evidence>
<feature type="transmembrane region" description="Helical" evidence="5">
    <location>
        <begin position="196"/>
        <end position="218"/>
    </location>
</feature>
<dbReference type="InterPro" id="IPR000014">
    <property type="entry name" value="PAS"/>
</dbReference>
<dbReference type="FunFam" id="1.10.287.950:FF:000001">
    <property type="entry name" value="Methyl-accepting chemotaxis sensory transducer"/>
    <property type="match status" value="1"/>
</dbReference>
<name>W6MD93_9GAMM</name>
<keyword evidence="5" id="KW-0472">Membrane</keyword>
<dbReference type="PANTHER" id="PTHR43531:SF7">
    <property type="entry name" value="AEROTAXIS RECEPTOR"/>
    <property type="match status" value="1"/>
</dbReference>
<evidence type="ECO:0000259" key="6">
    <source>
        <dbReference type="PROSITE" id="PS50111"/>
    </source>
</evidence>
<feature type="transmembrane region" description="Helical" evidence="5">
    <location>
        <begin position="168"/>
        <end position="190"/>
    </location>
</feature>
<reference evidence="9" key="2">
    <citation type="submission" date="2014-03" db="EMBL/GenBank/DDBJ databases">
        <title>Candidatus Competibacter-lineage genomes retrieved from metagenomes reveal functional metabolic diversity.</title>
        <authorList>
            <person name="McIlroy S.J."/>
            <person name="Albertsen M."/>
            <person name="Andresen E.K."/>
            <person name="Saunders A.M."/>
            <person name="Kristiansen R."/>
            <person name="Stokholm-Bjerregaard M."/>
            <person name="Nielsen K.L."/>
            <person name="Nielsen P.H."/>
        </authorList>
    </citation>
    <scope>NUCLEOTIDE SEQUENCE</scope>
    <source>
        <strain evidence="9">Run_A_D11</strain>
    </source>
</reference>
<dbReference type="SUPFAM" id="SSF58104">
    <property type="entry name" value="Methyl-accepting chemotaxis protein (MCP) signaling domain"/>
    <property type="match status" value="1"/>
</dbReference>
<feature type="domain" description="HAMP" evidence="8">
    <location>
        <begin position="219"/>
        <end position="271"/>
    </location>
</feature>
<dbReference type="CDD" id="cd06225">
    <property type="entry name" value="HAMP"/>
    <property type="match status" value="1"/>
</dbReference>
<dbReference type="SMART" id="SM00283">
    <property type="entry name" value="MA"/>
    <property type="match status" value="1"/>
</dbReference>
<evidence type="ECO:0000313" key="10">
    <source>
        <dbReference type="Proteomes" id="UP000035760"/>
    </source>
</evidence>
<keyword evidence="10" id="KW-1185">Reference proteome</keyword>
<dbReference type="Gene3D" id="3.30.450.20">
    <property type="entry name" value="PAS domain"/>
    <property type="match status" value="1"/>
</dbReference>
<proteinExistence type="inferred from homology"/>
<dbReference type="InterPro" id="IPR004090">
    <property type="entry name" value="Chemotax_Me-accpt_rcpt"/>
</dbReference>
<dbReference type="InterPro" id="IPR035965">
    <property type="entry name" value="PAS-like_dom_sf"/>
</dbReference>
<evidence type="ECO:0000256" key="3">
    <source>
        <dbReference type="ARBA" id="ARBA00029447"/>
    </source>
</evidence>
<dbReference type="InterPro" id="IPR003660">
    <property type="entry name" value="HAMP_dom"/>
</dbReference>
<dbReference type="PROSITE" id="PS50885">
    <property type="entry name" value="HAMP"/>
    <property type="match status" value="1"/>
</dbReference>
<keyword evidence="5" id="KW-1133">Transmembrane helix</keyword>
<evidence type="ECO:0000256" key="4">
    <source>
        <dbReference type="PROSITE-ProRule" id="PRU00284"/>
    </source>
</evidence>
<dbReference type="InterPro" id="IPR013655">
    <property type="entry name" value="PAS_fold_3"/>
</dbReference>
<sequence length="521" mass="55341">MRNNLPVTDTEYVLPDQIALVSMTGLDSRITYANPAFIETSGFTKDELLGQPHNLVRHPDMPPEAYADLWRTIKAGQQWTAPVKNRRKNGDYYWVKANITPIIKNGRPVGYMSVRVKPSREEIAQADALYRAIRTGANRHGVCAGHVVRTGVLGKLLRWTHPDIQTRIWLALLTLLLAMVGFAAIALPGFGTGLGWAGIGALGGFGLLVAGGLGWWLYRSVAKPLREVATMSQRIAGADLTGRFGTTRDDTLGLAVRGLNQTNVNLWGIVSDVRAQVHGVHDAAADIGAGIEDLSTRTEAQASNLQQTAASMEQIHATVQQTADLARQANRLALSAASVAEQGGRAVDQLAANMADIDAGSAKIADIIGVIDEVAFHTNILALNAAVEAARAGEQGRGFAVVADEVRNLAQKTATAAREIKHLITDSLAKVASGSKLSDEAGKTMAATVSAISGVATIMGDINRATDEQAAGIAQVNTAAMQLDRATQENAAFADRINAAALLLNYQANTLREAVGIFHIS</sequence>
<dbReference type="CDD" id="cd11386">
    <property type="entry name" value="MCP_signal"/>
    <property type="match status" value="1"/>
</dbReference>
<dbReference type="PANTHER" id="PTHR43531">
    <property type="entry name" value="PROTEIN ICFG"/>
    <property type="match status" value="1"/>
</dbReference>
<feature type="domain" description="Methyl-accepting transducer" evidence="6">
    <location>
        <begin position="276"/>
        <end position="505"/>
    </location>
</feature>
<accession>W6MD93</accession>
<dbReference type="STRING" id="1400863.BN873_330045"/>
<dbReference type="CDD" id="cd00130">
    <property type="entry name" value="PAS"/>
    <property type="match status" value="1"/>
</dbReference>
<dbReference type="Pfam" id="PF00672">
    <property type="entry name" value="HAMP"/>
    <property type="match status" value="1"/>
</dbReference>
<comment type="similarity">
    <text evidence="3">Belongs to the methyl-accepting chemotaxis (MCP) protein family.</text>
</comment>
<dbReference type="SMART" id="SM00091">
    <property type="entry name" value="PAS"/>
    <property type="match status" value="1"/>
</dbReference>
<evidence type="ECO:0000256" key="1">
    <source>
        <dbReference type="ARBA" id="ARBA00004370"/>
    </source>
</evidence>
<dbReference type="InterPro" id="IPR004089">
    <property type="entry name" value="MCPsignal_dom"/>
</dbReference>
<dbReference type="AlphaFoldDB" id="W6MD93"/>
<protein>
    <submittedName>
        <fullName evidence="9">Fused signal transducer for aerotaxis sensory component methyl accepting chemotaxis component</fullName>
    </submittedName>
</protein>
<feature type="domain" description="PAS" evidence="7">
    <location>
        <begin position="14"/>
        <end position="76"/>
    </location>
</feature>
<evidence type="ECO:0000259" key="7">
    <source>
        <dbReference type="PROSITE" id="PS50112"/>
    </source>
</evidence>
<comment type="caution">
    <text evidence="9">The sequence shown here is derived from an EMBL/GenBank/DDBJ whole genome shotgun (WGS) entry which is preliminary data.</text>
</comment>
<dbReference type="PROSITE" id="PS50111">
    <property type="entry name" value="CHEMOTAXIS_TRANSDUC_2"/>
    <property type="match status" value="1"/>
</dbReference>
<dbReference type="GO" id="GO:0007165">
    <property type="term" value="P:signal transduction"/>
    <property type="evidence" value="ECO:0007669"/>
    <property type="project" value="UniProtKB-KW"/>
</dbReference>
<dbReference type="Gene3D" id="1.10.287.950">
    <property type="entry name" value="Methyl-accepting chemotaxis protein"/>
    <property type="match status" value="1"/>
</dbReference>
<dbReference type="EMBL" id="CBTJ020000040">
    <property type="protein sequence ID" value="CDI02568.1"/>
    <property type="molecule type" value="Genomic_DNA"/>
</dbReference>
<evidence type="ECO:0000259" key="8">
    <source>
        <dbReference type="PROSITE" id="PS50885"/>
    </source>
</evidence>
<dbReference type="OrthoDB" id="9765776at2"/>
<dbReference type="NCBIfam" id="TIGR00229">
    <property type="entry name" value="sensory_box"/>
    <property type="match status" value="1"/>
</dbReference>
<dbReference type="InterPro" id="IPR051310">
    <property type="entry name" value="MCP_chemotaxis"/>
</dbReference>
<keyword evidence="5" id="KW-0812">Transmembrane</keyword>
<dbReference type="RefSeq" id="WP_048672894.1">
    <property type="nucleotide sequence ID" value="NZ_CBTJ020000040.1"/>
</dbReference>
<comment type="subcellular location">
    <subcellularLocation>
        <location evidence="1">Membrane</location>
    </subcellularLocation>
</comment>
<evidence type="ECO:0000313" key="9">
    <source>
        <dbReference type="EMBL" id="CDI02568.1"/>
    </source>
</evidence>
<dbReference type="SUPFAM" id="SSF55785">
    <property type="entry name" value="PYP-like sensor domain (PAS domain)"/>
    <property type="match status" value="1"/>
</dbReference>
<dbReference type="GO" id="GO:0005886">
    <property type="term" value="C:plasma membrane"/>
    <property type="evidence" value="ECO:0007669"/>
    <property type="project" value="TreeGrafter"/>
</dbReference>
<dbReference type="Proteomes" id="UP000035760">
    <property type="component" value="Unassembled WGS sequence"/>
</dbReference>